<feature type="compositionally biased region" description="Basic residues" evidence="1">
    <location>
        <begin position="144"/>
        <end position="158"/>
    </location>
</feature>
<dbReference type="PANTHER" id="PTHR37561:SF3">
    <property type="entry name" value="F-BOX DOMAIN-CONTAINING PROTEIN"/>
    <property type="match status" value="1"/>
</dbReference>
<dbReference type="PANTHER" id="PTHR37561">
    <property type="entry name" value="F-BOX DOMAIN-CONTAINING PROTEIN"/>
    <property type="match status" value="1"/>
</dbReference>
<feature type="compositionally biased region" description="Polar residues" evidence="1">
    <location>
        <begin position="192"/>
        <end position="211"/>
    </location>
</feature>
<evidence type="ECO:0000256" key="1">
    <source>
        <dbReference type="SAM" id="MobiDB-lite"/>
    </source>
</evidence>
<dbReference type="OrthoDB" id="271917at2759"/>
<dbReference type="Proteomes" id="UP000192257">
    <property type="component" value="Unassembled WGS sequence"/>
</dbReference>
<dbReference type="VEuPathDB" id="TriTrypDB:TM35_000322070"/>
<evidence type="ECO:0000313" key="2">
    <source>
        <dbReference type="EMBL" id="ORC85892.1"/>
    </source>
</evidence>
<dbReference type="AlphaFoldDB" id="A0A1X0NMC5"/>
<feature type="region of interest" description="Disordered" evidence="1">
    <location>
        <begin position="101"/>
        <end position="212"/>
    </location>
</feature>
<proteinExistence type="predicted"/>
<comment type="caution">
    <text evidence="2">The sequence shown here is derived from an EMBL/GenBank/DDBJ whole genome shotgun (WGS) entry which is preliminary data.</text>
</comment>
<gene>
    <name evidence="2" type="ORF">TM35_000322070</name>
</gene>
<dbReference type="GeneID" id="39988614"/>
<accession>A0A1X0NMC5</accession>
<reference evidence="2 3" key="1">
    <citation type="submission" date="2017-03" db="EMBL/GenBank/DDBJ databases">
        <title>An alternative strategy for trypanosome survival in the mammalian bloodstream revealed through genome and transcriptome analysis of the ubiquitous bovine parasite Trypanosoma (Megatrypanum) theileri.</title>
        <authorList>
            <person name="Kelly S."/>
            <person name="Ivens A."/>
            <person name="Mott A."/>
            <person name="O'Neill E."/>
            <person name="Emms D."/>
            <person name="Macleod O."/>
            <person name="Voorheis P."/>
            <person name="Matthews J."/>
            <person name="Matthews K."/>
            <person name="Carrington M."/>
        </authorList>
    </citation>
    <scope>NUCLEOTIDE SEQUENCE [LARGE SCALE GENOMIC DNA]</scope>
    <source>
        <strain evidence="2">Edinburgh</strain>
    </source>
</reference>
<feature type="compositionally biased region" description="Basic and acidic residues" evidence="1">
    <location>
        <begin position="164"/>
        <end position="175"/>
    </location>
</feature>
<name>A0A1X0NMC5_9TRYP</name>
<dbReference type="EMBL" id="NBCO01000032">
    <property type="protein sequence ID" value="ORC85892.1"/>
    <property type="molecule type" value="Genomic_DNA"/>
</dbReference>
<organism evidence="2 3">
    <name type="scientific">Trypanosoma theileri</name>
    <dbReference type="NCBI Taxonomy" id="67003"/>
    <lineage>
        <taxon>Eukaryota</taxon>
        <taxon>Discoba</taxon>
        <taxon>Euglenozoa</taxon>
        <taxon>Kinetoplastea</taxon>
        <taxon>Metakinetoplastina</taxon>
        <taxon>Trypanosomatida</taxon>
        <taxon>Trypanosomatidae</taxon>
        <taxon>Trypanosoma</taxon>
    </lineage>
</organism>
<dbReference type="RefSeq" id="XP_028879958.1">
    <property type="nucleotide sequence ID" value="XM_029028834.1"/>
</dbReference>
<feature type="compositionally biased region" description="Basic and acidic residues" evidence="1">
    <location>
        <begin position="107"/>
        <end position="133"/>
    </location>
</feature>
<sequence length="487" mass="54499">MQPCSGCRLTGSTAALLPEGKKKKSPAVFVTALLLTLLLSDTSQEHGGAISTDLTSCRSPSLLQQLASFAALREVAEEEQLDWGAPLVLGRQKRYSLCVQPSNSEYQHQDQQEKEKERKKEEEEGEELERVSDECTSDSATGSSRRRPHRRQHRRKKSAQQQGCDEHENNHHNKDNVVCQGDQKYEEDGMRSQKTISGCSTSASCGESSAGSLECVETPRGSRFSLTNTPTLSSLTQCLWSQLHVMEIALSTQDNNFLHITQRFVQYEAMYPIVYRTDISRVMAPQEEELLAAPTTGLQSSRFWSCRSCGKAHDVVRESCLRCRRHAGPYTKLFFGQTIKEVNCARSLLRLLYATHPGVVIHRIEAHENEDGRHRGCASVYVSVDAASELISKLNGNVFFDSNRIFPSSSSSNDDNNINMDGLYVDYVYTSQRPWLEALIAARTSQRHHNNTMPWGALVVEESKGKAHSTTTPSIKIKKNIKNNKSL</sequence>
<keyword evidence="3" id="KW-1185">Reference proteome</keyword>
<protein>
    <submittedName>
        <fullName evidence="2">Uncharacterized protein</fullName>
    </submittedName>
</protein>
<evidence type="ECO:0000313" key="3">
    <source>
        <dbReference type="Proteomes" id="UP000192257"/>
    </source>
</evidence>